<feature type="region of interest" description="Disordered" evidence="1">
    <location>
        <begin position="21"/>
        <end position="44"/>
    </location>
</feature>
<evidence type="ECO:0000313" key="2">
    <source>
        <dbReference type="EMBL" id="QHR90250.1"/>
    </source>
</evidence>
<gene>
    <name evidence="2" type="primary">orf04296</name>
    <name evidence="2" type="ORF">Q903MT_gene4273</name>
</gene>
<sequence length="84" mass="9881">MILFIPTAAICTYMKQDFKPPNPDRRWKEGEAVPPFREDSRDLRGSPETRFGYLIFISILTTVMEGRRSRTSILLFTRKRKESN</sequence>
<geneLocation type="mitochondrion" evidence="2"/>
<name>A0A6B9XQA3_PICSI</name>
<reference evidence="2" key="1">
    <citation type="submission" date="2019-03" db="EMBL/GenBank/DDBJ databases">
        <title>Largest Complete Mitochondrial Genome of a Gymnosperm, Sitka Spruce (Picea sitchensis), Indicates Complex Physical Structure.</title>
        <authorList>
            <person name="Jackman S.D."/>
            <person name="Coombe L."/>
            <person name="Warren R."/>
            <person name="Kirk H."/>
            <person name="Trinh E."/>
            <person name="McLeod T."/>
            <person name="Pleasance S."/>
            <person name="Pandoh P."/>
            <person name="Zhao Y."/>
            <person name="Coope R."/>
            <person name="Bousquet J."/>
            <person name="Bohlmann J.C."/>
            <person name="Jones S.J.M."/>
            <person name="Birol I."/>
        </authorList>
    </citation>
    <scope>NUCLEOTIDE SEQUENCE</scope>
    <source>
        <strain evidence="2">Q903</strain>
    </source>
</reference>
<proteinExistence type="predicted"/>
<protein>
    <submittedName>
        <fullName evidence="2">Uncharacterized protein</fullName>
    </submittedName>
</protein>
<dbReference type="AlphaFoldDB" id="A0A6B9XQA3"/>
<dbReference type="EMBL" id="MK697699">
    <property type="protein sequence ID" value="QHR90250.1"/>
    <property type="molecule type" value="Genomic_DNA"/>
</dbReference>
<keyword evidence="2" id="KW-0496">Mitochondrion</keyword>
<evidence type="ECO:0000256" key="1">
    <source>
        <dbReference type="SAM" id="MobiDB-lite"/>
    </source>
</evidence>
<organism evidence="2">
    <name type="scientific">Picea sitchensis</name>
    <name type="common">Sitka spruce</name>
    <name type="synonym">Pinus sitchensis</name>
    <dbReference type="NCBI Taxonomy" id="3332"/>
    <lineage>
        <taxon>Eukaryota</taxon>
        <taxon>Viridiplantae</taxon>
        <taxon>Streptophyta</taxon>
        <taxon>Embryophyta</taxon>
        <taxon>Tracheophyta</taxon>
        <taxon>Spermatophyta</taxon>
        <taxon>Pinopsida</taxon>
        <taxon>Pinidae</taxon>
        <taxon>Conifers I</taxon>
        <taxon>Pinales</taxon>
        <taxon>Pinaceae</taxon>
        <taxon>Picea</taxon>
    </lineage>
</organism>
<accession>A0A6B9XQA3</accession>